<dbReference type="PANTHER" id="PTHR30154:SF34">
    <property type="entry name" value="TRANSCRIPTIONAL REGULATOR AZLB"/>
    <property type="match status" value="1"/>
</dbReference>
<dbReference type="RefSeq" id="WP_242763044.1">
    <property type="nucleotide sequence ID" value="NZ_JALDAY010000002.1"/>
</dbReference>
<dbReference type="InterPro" id="IPR036388">
    <property type="entry name" value="WH-like_DNA-bd_sf"/>
</dbReference>
<keyword evidence="2" id="KW-0238">DNA-binding</keyword>
<dbReference type="SUPFAM" id="SSF54909">
    <property type="entry name" value="Dimeric alpha+beta barrel"/>
    <property type="match status" value="1"/>
</dbReference>
<dbReference type="PRINTS" id="PR00033">
    <property type="entry name" value="HTHASNC"/>
</dbReference>
<accession>A0ABS9Y1M4</accession>
<dbReference type="Gene3D" id="1.10.10.10">
    <property type="entry name" value="Winged helix-like DNA-binding domain superfamily/Winged helix DNA-binding domain"/>
    <property type="match status" value="2"/>
</dbReference>
<dbReference type="Pfam" id="PF13412">
    <property type="entry name" value="HTH_24"/>
    <property type="match status" value="1"/>
</dbReference>
<dbReference type="InterPro" id="IPR000485">
    <property type="entry name" value="AsnC-type_HTH_dom"/>
</dbReference>
<proteinExistence type="predicted"/>
<gene>
    <name evidence="5" type="ORF">MQP27_08305</name>
</gene>
<dbReference type="InterPro" id="IPR019888">
    <property type="entry name" value="Tscrpt_reg_AsnC-like"/>
</dbReference>
<keyword evidence="6" id="KW-1185">Reference proteome</keyword>
<keyword evidence="1" id="KW-0805">Transcription regulation</keyword>
<name>A0ABS9Y1M4_9ACTN</name>
<dbReference type="InterPro" id="IPR019887">
    <property type="entry name" value="Tscrpt_reg_AsnC/Lrp_C"/>
</dbReference>
<dbReference type="Gene3D" id="3.30.70.920">
    <property type="match status" value="1"/>
</dbReference>
<dbReference type="PROSITE" id="PS50956">
    <property type="entry name" value="HTH_ASNC_2"/>
    <property type="match status" value="2"/>
</dbReference>
<dbReference type="Pfam" id="PF01037">
    <property type="entry name" value="AsnC_trans_reg"/>
    <property type="match status" value="1"/>
</dbReference>
<dbReference type="Proteomes" id="UP001165269">
    <property type="component" value="Unassembled WGS sequence"/>
</dbReference>
<dbReference type="Pfam" id="PF13404">
    <property type="entry name" value="HTH_AsnC-type"/>
    <property type="match status" value="1"/>
</dbReference>
<sequence length="335" mass="36589">MSTTEFHGPVMESDTFDRLDLQILSALETNARASFSRIGAVLGVSDQTVARRFRRLSAEGGLRVVAVRDPELLGHDQWNLRLRCVPDTALKIAEALAKRPDTNWIALAAGGTEVLAGTRPHSPGDRDDLLLGKLPRTPSVVEIRAHQLLHRFFGGPDGWLQKFRALTDDQKAALRPEPPAPVIGPVRIDPEDEPLVDLLERDARVTYPELQRATGRSESAVKRRLAALVASGAIYLDVEYDPEILGYPLSASLWITAAPARLQSVGEAIAGHAESAYVTATSGVSNLMVSAVFKNTAGLYEYLSGPLGRLDGIQHVESVPYLRRIKQLTYPPPVR</sequence>
<reference evidence="5" key="1">
    <citation type="submission" date="2022-03" db="EMBL/GenBank/DDBJ databases">
        <title>Streptomyces 7R015 and 7R016 isolated from Barleria lupulina in Thailand.</title>
        <authorList>
            <person name="Kanchanasin P."/>
            <person name="Phongsopitanun W."/>
            <person name="Tanasupawat S."/>
        </authorList>
    </citation>
    <scope>NUCLEOTIDE SEQUENCE</scope>
    <source>
        <strain evidence="5">7R015</strain>
    </source>
</reference>
<protein>
    <submittedName>
        <fullName evidence="5">Lrp/AsnC family transcriptional regulator</fullName>
    </submittedName>
</protein>
<evidence type="ECO:0000259" key="4">
    <source>
        <dbReference type="PROSITE" id="PS50956"/>
    </source>
</evidence>
<dbReference type="EMBL" id="JALDAY010000002">
    <property type="protein sequence ID" value="MCI3271112.1"/>
    <property type="molecule type" value="Genomic_DNA"/>
</dbReference>
<dbReference type="SUPFAM" id="SSF46785">
    <property type="entry name" value="Winged helix' DNA-binding domain"/>
    <property type="match status" value="2"/>
</dbReference>
<evidence type="ECO:0000313" key="6">
    <source>
        <dbReference type="Proteomes" id="UP001165269"/>
    </source>
</evidence>
<dbReference type="SMART" id="SM00344">
    <property type="entry name" value="HTH_ASNC"/>
    <property type="match status" value="2"/>
</dbReference>
<comment type="caution">
    <text evidence="5">The sequence shown here is derived from an EMBL/GenBank/DDBJ whole genome shotgun (WGS) entry which is preliminary data.</text>
</comment>
<evidence type="ECO:0000256" key="1">
    <source>
        <dbReference type="ARBA" id="ARBA00023015"/>
    </source>
</evidence>
<feature type="domain" description="HTH asnC-type" evidence="4">
    <location>
        <begin position="188"/>
        <end position="248"/>
    </location>
</feature>
<dbReference type="InterPro" id="IPR036390">
    <property type="entry name" value="WH_DNA-bd_sf"/>
</dbReference>
<evidence type="ECO:0000256" key="3">
    <source>
        <dbReference type="ARBA" id="ARBA00023163"/>
    </source>
</evidence>
<feature type="domain" description="HTH asnC-type" evidence="4">
    <location>
        <begin position="16"/>
        <end position="76"/>
    </location>
</feature>
<evidence type="ECO:0000313" key="5">
    <source>
        <dbReference type="EMBL" id="MCI3271112.1"/>
    </source>
</evidence>
<organism evidence="5 6">
    <name type="scientific">Streptomyces cylindrosporus</name>
    <dbReference type="NCBI Taxonomy" id="2927583"/>
    <lineage>
        <taxon>Bacteria</taxon>
        <taxon>Bacillati</taxon>
        <taxon>Actinomycetota</taxon>
        <taxon>Actinomycetes</taxon>
        <taxon>Kitasatosporales</taxon>
        <taxon>Streptomycetaceae</taxon>
        <taxon>Streptomyces</taxon>
    </lineage>
</organism>
<dbReference type="PANTHER" id="PTHR30154">
    <property type="entry name" value="LEUCINE-RESPONSIVE REGULATORY PROTEIN"/>
    <property type="match status" value="1"/>
</dbReference>
<dbReference type="InterPro" id="IPR011008">
    <property type="entry name" value="Dimeric_a/b-barrel"/>
</dbReference>
<keyword evidence="3" id="KW-0804">Transcription</keyword>
<evidence type="ECO:0000256" key="2">
    <source>
        <dbReference type="ARBA" id="ARBA00023125"/>
    </source>
</evidence>